<name>A0A1I1E2W6_9GAMM</name>
<dbReference type="Pfam" id="PF04151">
    <property type="entry name" value="PPC"/>
    <property type="match status" value="1"/>
</dbReference>
<proteinExistence type="predicted"/>
<gene>
    <name evidence="2" type="ORF">SAMN02745724_00093</name>
</gene>
<evidence type="ECO:0000259" key="1">
    <source>
        <dbReference type="Pfam" id="PF04151"/>
    </source>
</evidence>
<protein>
    <submittedName>
        <fullName evidence="2">Pre-peptidase C-terminal domain-containing protein</fullName>
    </submittedName>
</protein>
<dbReference type="AlphaFoldDB" id="A0A1I1E2W6"/>
<dbReference type="InterPro" id="IPR007280">
    <property type="entry name" value="Peptidase_C_arc/bac"/>
</dbReference>
<dbReference type="STRING" id="1123010.SAMN02745724_00093"/>
<dbReference type="OrthoDB" id="9790784at2"/>
<accession>A0A1I1E2W6</accession>
<dbReference type="EMBL" id="FOLO01000001">
    <property type="protein sequence ID" value="SFB79173.1"/>
    <property type="molecule type" value="Genomic_DNA"/>
</dbReference>
<reference evidence="2 3" key="1">
    <citation type="submission" date="2016-10" db="EMBL/GenBank/DDBJ databases">
        <authorList>
            <person name="de Groot N.N."/>
        </authorList>
    </citation>
    <scope>NUCLEOTIDE SEQUENCE [LARGE SCALE GENOMIC DNA]</scope>
    <source>
        <strain evidence="2 3">DSM 6059</strain>
    </source>
</reference>
<keyword evidence="3" id="KW-1185">Reference proteome</keyword>
<dbReference type="RefSeq" id="WP_091978740.1">
    <property type="nucleotide sequence ID" value="NZ_FOLO01000001.1"/>
</dbReference>
<sequence length="428" mass="47925">MKYIFRLSYILFISIISFITHAGEITLSNKNYWEINFSVKAQENNFDQAVNRFNLLTAGVAGNTEILYEIYDGQTLLSSKEYSGPAWHSQDIPGVTTSGINFSQFRNGTIDGKIRVYVTNRDDPSKDVLFNDFLSYTLDICEGENFESCRYADSSYIEFGVTNVINRTVKDSINTTLRNGKVQSNLNTDNTEGKVFTFEVPTGAAGINFALSGGSGDADLFITFGKDKKENDYDCISMGPANEESCKPTESGGTYYIQVKKYSDFKDVSLTASYERIIQSKFVLNDTNYLEVLFSIVVPDGNFNQAINQLSLYSLDGFREGGAYSEVFEIYNGETLLSKNNIGELFADDVTYEVPSYAKTMNFSSIRNGTIEGKIRIYGNYVKDTSKDFLHSGNLSFNLSVCSDMFNCQSAENYKVKFTTSKLVKVVK</sequence>
<evidence type="ECO:0000313" key="2">
    <source>
        <dbReference type="EMBL" id="SFB79173.1"/>
    </source>
</evidence>
<dbReference type="Proteomes" id="UP000198862">
    <property type="component" value="Unassembled WGS sequence"/>
</dbReference>
<organism evidence="2 3">
    <name type="scientific">Pseudoalteromonas denitrificans DSM 6059</name>
    <dbReference type="NCBI Taxonomy" id="1123010"/>
    <lineage>
        <taxon>Bacteria</taxon>
        <taxon>Pseudomonadati</taxon>
        <taxon>Pseudomonadota</taxon>
        <taxon>Gammaproteobacteria</taxon>
        <taxon>Alteromonadales</taxon>
        <taxon>Pseudoalteromonadaceae</taxon>
        <taxon>Pseudoalteromonas</taxon>
    </lineage>
</organism>
<evidence type="ECO:0000313" key="3">
    <source>
        <dbReference type="Proteomes" id="UP000198862"/>
    </source>
</evidence>
<dbReference type="Gene3D" id="2.60.120.380">
    <property type="match status" value="1"/>
</dbReference>
<feature type="domain" description="Peptidase C-terminal archaeal/bacterial" evidence="1">
    <location>
        <begin position="195"/>
        <end position="260"/>
    </location>
</feature>